<comment type="caution">
    <text evidence="10">The sequence shown here is derived from an EMBL/GenBank/DDBJ whole genome shotgun (WGS) entry which is preliminary data.</text>
</comment>
<evidence type="ECO:0000256" key="2">
    <source>
        <dbReference type="ARBA" id="ARBA00005745"/>
    </source>
</evidence>
<dbReference type="EMBL" id="PEZT01000001">
    <property type="protein sequence ID" value="PIS09691.1"/>
    <property type="molecule type" value="Genomic_DNA"/>
</dbReference>
<evidence type="ECO:0000313" key="10">
    <source>
        <dbReference type="EMBL" id="PIS09691.1"/>
    </source>
</evidence>
<gene>
    <name evidence="10" type="ORF">COT75_00650</name>
</gene>
<keyword evidence="6 8" id="KW-1133">Transmembrane helix</keyword>
<dbReference type="Gene3D" id="1.20.81.30">
    <property type="entry name" value="Type II secretion system (T2SS), domain F"/>
    <property type="match status" value="2"/>
</dbReference>
<comment type="subcellular location">
    <subcellularLocation>
        <location evidence="1">Cell inner membrane</location>
        <topology evidence="1">Multi-pass membrane protein</topology>
    </subcellularLocation>
</comment>
<dbReference type="Proteomes" id="UP000230093">
    <property type="component" value="Unassembled WGS sequence"/>
</dbReference>
<evidence type="ECO:0000256" key="6">
    <source>
        <dbReference type="ARBA" id="ARBA00022989"/>
    </source>
</evidence>
<dbReference type="InterPro" id="IPR042094">
    <property type="entry name" value="T2SS_GspF_sf"/>
</dbReference>
<dbReference type="FunFam" id="1.20.81.30:FF:000001">
    <property type="entry name" value="Type II secretion system protein F"/>
    <property type="match status" value="2"/>
</dbReference>
<accession>A0A2H0WAK1</accession>
<comment type="similarity">
    <text evidence="2">Belongs to the GSP F family.</text>
</comment>
<feature type="transmembrane region" description="Helical" evidence="8">
    <location>
        <begin position="220"/>
        <end position="238"/>
    </location>
</feature>
<organism evidence="10 11">
    <name type="scientific">Candidatus Beckwithbacteria bacterium CG10_big_fil_rev_8_21_14_0_10_34_10</name>
    <dbReference type="NCBI Taxonomy" id="1974495"/>
    <lineage>
        <taxon>Bacteria</taxon>
        <taxon>Candidatus Beckwithiibacteriota</taxon>
    </lineage>
</organism>
<keyword evidence="4" id="KW-0997">Cell inner membrane</keyword>
<evidence type="ECO:0000256" key="8">
    <source>
        <dbReference type="SAM" id="Phobius"/>
    </source>
</evidence>
<reference evidence="11" key="1">
    <citation type="submission" date="2017-09" db="EMBL/GenBank/DDBJ databases">
        <title>Depth-based differentiation of microbial function through sediment-hosted aquifers and enrichment of novel symbionts in the deep terrestrial subsurface.</title>
        <authorList>
            <person name="Probst A.J."/>
            <person name="Ladd B."/>
            <person name="Jarett J.K."/>
            <person name="Geller-Mcgrath D.E."/>
            <person name="Sieber C.M.K."/>
            <person name="Emerson J.B."/>
            <person name="Anantharaman K."/>
            <person name="Thomas B.C."/>
            <person name="Malmstrom R."/>
            <person name="Stieglmeier M."/>
            <person name="Klingl A."/>
            <person name="Woyke T."/>
            <person name="Ryan C.M."/>
            <person name="Banfield J.F."/>
        </authorList>
    </citation>
    <scope>NUCLEOTIDE SEQUENCE [LARGE SCALE GENOMIC DNA]</scope>
</reference>
<feature type="transmembrane region" description="Helical" evidence="8">
    <location>
        <begin position="167"/>
        <end position="189"/>
    </location>
</feature>
<proteinExistence type="inferred from homology"/>
<keyword evidence="3" id="KW-1003">Cell membrane</keyword>
<evidence type="ECO:0000256" key="4">
    <source>
        <dbReference type="ARBA" id="ARBA00022519"/>
    </source>
</evidence>
<evidence type="ECO:0000259" key="9">
    <source>
        <dbReference type="Pfam" id="PF00482"/>
    </source>
</evidence>
<keyword evidence="7 8" id="KW-0472">Membrane</keyword>
<dbReference type="GO" id="GO:0015628">
    <property type="term" value="P:protein secretion by the type II secretion system"/>
    <property type="evidence" value="ECO:0007669"/>
    <property type="project" value="TreeGrafter"/>
</dbReference>
<feature type="domain" description="Type II secretion system protein GspF" evidence="9">
    <location>
        <begin position="271"/>
        <end position="392"/>
    </location>
</feature>
<dbReference type="InterPro" id="IPR018076">
    <property type="entry name" value="T2SS_GspF_dom"/>
</dbReference>
<keyword evidence="5 8" id="KW-0812">Transmembrane</keyword>
<evidence type="ECO:0000256" key="3">
    <source>
        <dbReference type="ARBA" id="ARBA00022475"/>
    </source>
</evidence>
<sequence length="400" mass="44187">MDKYSYKAKSLTGKEITGLVEARSSKEALKLLHEKKLIVFNLHSKNQKFALAYLSVFQKVSQKDVAAMTRQLATMINAGLTLTASLSNIRDQSKPAVVTILNEIIKQVEGGSSFYEALAEHPKTFTQIYLSLIKSGEAAGNLDKVLAQMADSLEKNQMFTRKIKGAMIYPAIIMIGMIVVVFIMMIFVIPQLTSMYEEFSADLPFTTKILISTSEFTAKFWYIILVAVFGGLIAFKRWRKTKFGREKTDTLILKLPVAGKLVKKISLTQITRTLAMLISAGVPIIEALGIVSQAANNSIFENSIKQSAKDVEKGVPLTTALEKFEEYPSFVIQMVSVGEQTGKLGEVLARVANQFDQEAEETIKGLTSALEPLMMVILGIGVAFIVISIITPIYKLTSQF</sequence>
<evidence type="ECO:0000313" key="11">
    <source>
        <dbReference type="Proteomes" id="UP000230093"/>
    </source>
</evidence>
<dbReference type="AlphaFoldDB" id="A0A2H0WAK1"/>
<dbReference type="PANTHER" id="PTHR30012:SF0">
    <property type="entry name" value="TYPE II SECRETION SYSTEM PROTEIN F-RELATED"/>
    <property type="match status" value="1"/>
</dbReference>
<feature type="transmembrane region" description="Helical" evidence="8">
    <location>
        <begin position="373"/>
        <end position="394"/>
    </location>
</feature>
<dbReference type="GO" id="GO:0005886">
    <property type="term" value="C:plasma membrane"/>
    <property type="evidence" value="ECO:0007669"/>
    <property type="project" value="UniProtKB-SubCell"/>
</dbReference>
<evidence type="ECO:0000256" key="1">
    <source>
        <dbReference type="ARBA" id="ARBA00004429"/>
    </source>
</evidence>
<feature type="domain" description="Type II secretion system protein GspF" evidence="9">
    <location>
        <begin position="69"/>
        <end position="190"/>
    </location>
</feature>
<dbReference type="PRINTS" id="PR00812">
    <property type="entry name" value="BCTERIALGSPF"/>
</dbReference>
<protein>
    <recommendedName>
        <fullName evidence="9">Type II secretion system protein GspF domain-containing protein</fullName>
    </recommendedName>
</protein>
<evidence type="ECO:0000256" key="7">
    <source>
        <dbReference type="ARBA" id="ARBA00023136"/>
    </source>
</evidence>
<dbReference type="InterPro" id="IPR003004">
    <property type="entry name" value="GspF/PilC"/>
</dbReference>
<evidence type="ECO:0000256" key="5">
    <source>
        <dbReference type="ARBA" id="ARBA00022692"/>
    </source>
</evidence>
<dbReference type="Pfam" id="PF00482">
    <property type="entry name" value="T2SSF"/>
    <property type="match status" value="2"/>
</dbReference>
<dbReference type="PANTHER" id="PTHR30012">
    <property type="entry name" value="GENERAL SECRETION PATHWAY PROTEIN"/>
    <property type="match status" value="1"/>
</dbReference>
<name>A0A2H0WAK1_9BACT</name>